<dbReference type="AlphaFoldDB" id="A0A834WJD5"/>
<dbReference type="EMBL" id="JAAIUW010000008">
    <property type="protein sequence ID" value="KAF7821586.1"/>
    <property type="molecule type" value="Genomic_DNA"/>
</dbReference>
<organism evidence="1 2">
    <name type="scientific">Senna tora</name>
    <dbReference type="NCBI Taxonomy" id="362788"/>
    <lineage>
        <taxon>Eukaryota</taxon>
        <taxon>Viridiplantae</taxon>
        <taxon>Streptophyta</taxon>
        <taxon>Embryophyta</taxon>
        <taxon>Tracheophyta</taxon>
        <taxon>Spermatophyta</taxon>
        <taxon>Magnoliopsida</taxon>
        <taxon>eudicotyledons</taxon>
        <taxon>Gunneridae</taxon>
        <taxon>Pentapetalae</taxon>
        <taxon>rosids</taxon>
        <taxon>fabids</taxon>
        <taxon>Fabales</taxon>
        <taxon>Fabaceae</taxon>
        <taxon>Caesalpinioideae</taxon>
        <taxon>Cassia clade</taxon>
        <taxon>Senna</taxon>
    </lineage>
</organism>
<proteinExistence type="predicted"/>
<evidence type="ECO:0000313" key="1">
    <source>
        <dbReference type="EMBL" id="KAF7821586.1"/>
    </source>
</evidence>
<evidence type="ECO:0000313" key="2">
    <source>
        <dbReference type="Proteomes" id="UP000634136"/>
    </source>
</evidence>
<gene>
    <name evidence="1" type="ORF">G2W53_027041</name>
</gene>
<sequence length="63" mass="7061">MAYVSRDFNVILGYISVMEAVSETQKRKRREMGRSGCCSKEPLNRGALNRKLLEALGVLGRCV</sequence>
<reference evidence="1" key="1">
    <citation type="submission" date="2020-09" db="EMBL/GenBank/DDBJ databases">
        <title>Genome-Enabled Discovery of Anthraquinone Biosynthesis in Senna tora.</title>
        <authorList>
            <person name="Kang S.-H."/>
            <person name="Pandey R.P."/>
            <person name="Lee C.-M."/>
            <person name="Sim J.-S."/>
            <person name="Jeong J.-T."/>
            <person name="Choi B.-S."/>
            <person name="Jung M."/>
            <person name="Ginzburg D."/>
            <person name="Zhao K."/>
            <person name="Won S.Y."/>
            <person name="Oh T.-J."/>
            <person name="Yu Y."/>
            <person name="Kim N.-H."/>
            <person name="Lee O.R."/>
            <person name="Lee T.-H."/>
            <person name="Bashyal P."/>
            <person name="Kim T.-S."/>
            <person name="Lee W.-H."/>
            <person name="Kawkins C."/>
            <person name="Kim C.-K."/>
            <person name="Kim J.S."/>
            <person name="Ahn B.O."/>
            <person name="Rhee S.Y."/>
            <person name="Sohng J.K."/>
        </authorList>
    </citation>
    <scope>NUCLEOTIDE SEQUENCE</scope>
    <source>
        <tissue evidence="1">Leaf</tissue>
    </source>
</reference>
<keyword evidence="2" id="KW-1185">Reference proteome</keyword>
<dbReference type="Proteomes" id="UP000634136">
    <property type="component" value="Unassembled WGS sequence"/>
</dbReference>
<protein>
    <submittedName>
        <fullName evidence="1">Uncharacterized protein</fullName>
    </submittedName>
</protein>
<name>A0A834WJD5_9FABA</name>
<accession>A0A834WJD5</accession>
<comment type="caution">
    <text evidence="1">The sequence shown here is derived from an EMBL/GenBank/DDBJ whole genome shotgun (WGS) entry which is preliminary data.</text>
</comment>